<comment type="cofactor">
    <cofactor evidence="1">
        <name>heme b</name>
        <dbReference type="ChEBI" id="CHEBI:60344"/>
    </cofactor>
</comment>
<dbReference type="OMA" id="FMAGDTR"/>
<reference evidence="10" key="4">
    <citation type="submission" date="2025-09" db="UniProtKB">
        <authorList>
            <consortium name="Ensembl"/>
        </authorList>
    </citation>
    <scope>IDENTIFICATION</scope>
</reference>
<keyword evidence="6 9" id="KW-0408">Iron</keyword>
<dbReference type="InterPro" id="IPR037120">
    <property type="entry name" value="Haem_peroxidase_sf_animal"/>
</dbReference>
<name>A0A3P9AB63_ESOLU</name>
<dbReference type="SUPFAM" id="SSF48113">
    <property type="entry name" value="Heme-dependent peroxidases"/>
    <property type="match status" value="1"/>
</dbReference>
<evidence type="ECO:0000256" key="4">
    <source>
        <dbReference type="ARBA" id="ARBA00022729"/>
    </source>
</evidence>
<dbReference type="GO" id="GO:0020037">
    <property type="term" value="F:heme binding"/>
    <property type="evidence" value="ECO:0007669"/>
    <property type="project" value="InterPro"/>
</dbReference>
<evidence type="ECO:0000313" key="11">
    <source>
        <dbReference type="Proteomes" id="UP000265140"/>
    </source>
</evidence>
<dbReference type="InterPro" id="IPR019791">
    <property type="entry name" value="Haem_peroxidase_animal"/>
</dbReference>
<organism evidence="10 11">
    <name type="scientific">Esox lucius</name>
    <name type="common">Northern pike</name>
    <dbReference type="NCBI Taxonomy" id="8010"/>
    <lineage>
        <taxon>Eukaryota</taxon>
        <taxon>Metazoa</taxon>
        <taxon>Chordata</taxon>
        <taxon>Craniata</taxon>
        <taxon>Vertebrata</taxon>
        <taxon>Euteleostomi</taxon>
        <taxon>Actinopterygii</taxon>
        <taxon>Neopterygii</taxon>
        <taxon>Teleostei</taxon>
        <taxon>Protacanthopterygii</taxon>
        <taxon>Esociformes</taxon>
        <taxon>Esocidae</taxon>
        <taxon>Esox</taxon>
    </lineage>
</organism>
<keyword evidence="2 9" id="KW-0349">Heme</keyword>
<evidence type="ECO:0008006" key="12">
    <source>
        <dbReference type="Google" id="ProtNLM"/>
    </source>
</evidence>
<evidence type="ECO:0000256" key="7">
    <source>
        <dbReference type="ARBA" id="ARBA00023157"/>
    </source>
</evidence>
<evidence type="ECO:0000256" key="1">
    <source>
        <dbReference type="ARBA" id="ARBA00001970"/>
    </source>
</evidence>
<dbReference type="PANTHER" id="PTHR11475:SF60">
    <property type="entry name" value="THYROID PEROXIDASE"/>
    <property type="match status" value="1"/>
</dbReference>
<keyword evidence="3 9" id="KW-0479">Metal-binding</keyword>
<dbReference type="Pfam" id="PF03098">
    <property type="entry name" value="An_peroxidase"/>
    <property type="match status" value="1"/>
</dbReference>
<reference evidence="10" key="2">
    <citation type="submission" date="2020-02" db="EMBL/GenBank/DDBJ databases">
        <title>Esox lucius (northern pike) genome, fEsoLuc1, primary haplotype.</title>
        <authorList>
            <person name="Myers G."/>
            <person name="Karagic N."/>
            <person name="Meyer A."/>
            <person name="Pippel M."/>
            <person name="Reichard M."/>
            <person name="Winkler S."/>
            <person name="Tracey A."/>
            <person name="Sims Y."/>
            <person name="Howe K."/>
            <person name="Rhie A."/>
            <person name="Formenti G."/>
            <person name="Durbin R."/>
            <person name="Fedrigo O."/>
            <person name="Jarvis E.D."/>
        </authorList>
    </citation>
    <scope>NUCLEOTIDE SEQUENCE [LARGE SCALE GENOMIC DNA]</scope>
</reference>
<dbReference type="InParanoid" id="A0A3P9AB63"/>
<dbReference type="Proteomes" id="UP000265140">
    <property type="component" value="Chromosome 15"/>
</dbReference>
<dbReference type="GO" id="GO:0046872">
    <property type="term" value="F:metal ion binding"/>
    <property type="evidence" value="ECO:0007669"/>
    <property type="project" value="UniProtKB-KW"/>
</dbReference>
<dbReference type="GO" id="GO:0005615">
    <property type="term" value="C:extracellular space"/>
    <property type="evidence" value="ECO:0007669"/>
    <property type="project" value="TreeGrafter"/>
</dbReference>
<reference evidence="11" key="1">
    <citation type="journal article" date="2014" name="PLoS ONE">
        <title>The genome and linkage map of the northern pike (Esox lucius): conserved synteny revealed between the salmonid sister group and the Neoteleostei.</title>
        <authorList>
            <person name="Rondeau E.B."/>
            <person name="Minkley D.R."/>
            <person name="Leong J.S."/>
            <person name="Messmer A.M."/>
            <person name="Jantzen J.R."/>
            <person name="von Schalburg K.R."/>
            <person name="Lemon C."/>
            <person name="Bird N.H."/>
            <person name="Koop B.F."/>
        </authorList>
    </citation>
    <scope>NUCLEOTIDE SEQUENCE</scope>
</reference>
<feature type="binding site" description="axial binding residue" evidence="9">
    <location>
        <position position="369"/>
    </location>
    <ligand>
        <name>heme b</name>
        <dbReference type="ChEBI" id="CHEBI:60344"/>
    </ligand>
    <ligandPart>
        <name>Fe</name>
        <dbReference type="ChEBI" id="CHEBI:18248"/>
    </ligandPart>
</feature>
<dbReference type="PROSITE" id="PS50292">
    <property type="entry name" value="PEROXIDASE_3"/>
    <property type="match status" value="1"/>
</dbReference>
<gene>
    <name evidence="10" type="primary">TPO</name>
</gene>
<dbReference type="GeneTree" id="ENSGT00940000158104"/>
<protein>
    <recommendedName>
        <fullName evidence="12">Thyroid peroxidase</fullName>
    </recommendedName>
</protein>
<dbReference type="PANTHER" id="PTHR11475">
    <property type="entry name" value="OXIDASE/PEROXIDASE"/>
    <property type="match status" value="1"/>
</dbReference>
<evidence type="ECO:0000313" key="10">
    <source>
        <dbReference type="Ensembl" id="ENSELUP00000037874.3"/>
    </source>
</evidence>
<dbReference type="AlphaFoldDB" id="A0A3P9AB63"/>
<evidence type="ECO:0000256" key="8">
    <source>
        <dbReference type="ARBA" id="ARBA00061342"/>
    </source>
</evidence>
<dbReference type="PRINTS" id="PR00457">
    <property type="entry name" value="ANPEROXIDASE"/>
</dbReference>
<reference evidence="10" key="3">
    <citation type="submission" date="2025-08" db="UniProtKB">
        <authorList>
            <consortium name="Ensembl"/>
        </authorList>
    </citation>
    <scope>IDENTIFICATION</scope>
</reference>
<evidence type="ECO:0000256" key="5">
    <source>
        <dbReference type="ARBA" id="ARBA00023002"/>
    </source>
</evidence>
<evidence type="ECO:0000256" key="6">
    <source>
        <dbReference type="ARBA" id="ARBA00023004"/>
    </source>
</evidence>
<comment type="similarity">
    <text evidence="8">Belongs to the peroxidase family. XPO subfamily.</text>
</comment>
<proteinExistence type="inferred from homology"/>
<accession>A0A3P9AB63</accession>
<evidence type="ECO:0000256" key="9">
    <source>
        <dbReference type="PIRSR" id="PIRSR619791-2"/>
    </source>
</evidence>
<sequence>VIADLSGCPSPVHTDVCHHEGFSSKYSSISGVCNNRQKPLWGSANNVLARWLPAEYEDRESQPKGWNSGQLYNGFQLPPVQEVSKKILQSSIKSVTLDDIYSQMLVDWGQYIDHDISFTPQSTSRVAFSGGLDCLKTCEYINPCFPIETVSHDQLSGNRSCVPFFRSSPACFSGNAQATTADIKPALQRQQMNSITSFLDASTVYGHTPNLQSALRDLSSSEGKLAVNSRFMDQRGRSYLPFVLKTPSPCFQDSNHRQGDRVDCFLAGDSRVNEVLPLVALHTLWVREHNRIAEALHDLNPHWSSEIIYQEARKIIGALHQIITTRDYVPKVIGREAFDRYIGPYGGYDPTINPSVSNVFATAAFRFGHATISSVLRRLNESFQEHEQFSSLSLHKTFFSPWRLVKEGGLEPILRGLLGTPAAVVNPDNLLTKELTGRLVTLNVPGDLDLAALNLQRGRDHGLPGYNDWRQFCGLERIWNRDDFRQVANDESVAEKIMDLYKHPDNIDIWLGGLVEEPLPGSRTGPLFSCLIGKQVAMLRDGDRFWWESEGVFTERQRMELQTHSLSCVICDNSEINEAPLDPFVFGRYPDGFRLCSNIPSMSLEAWREEPHPGTLRLFSRLCGVFRNLVVQQMITAR</sequence>
<keyword evidence="5" id="KW-0560">Oxidoreductase</keyword>
<dbReference type="Gene3D" id="1.10.640.10">
    <property type="entry name" value="Haem peroxidase domain superfamily, animal type"/>
    <property type="match status" value="1"/>
</dbReference>
<dbReference type="FunFam" id="1.10.640.10:FF:000001">
    <property type="entry name" value="Peroxidasin homolog"/>
    <property type="match status" value="1"/>
</dbReference>
<evidence type="ECO:0000256" key="3">
    <source>
        <dbReference type="ARBA" id="ARBA00022723"/>
    </source>
</evidence>
<keyword evidence="4" id="KW-0732">Signal</keyword>
<keyword evidence="11" id="KW-1185">Reference proteome</keyword>
<evidence type="ECO:0000256" key="2">
    <source>
        <dbReference type="ARBA" id="ARBA00022617"/>
    </source>
</evidence>
<keyword evidence="7" id="KW-1015">Disulfide bond</keyword>
<dbReference type="Ensembl" id="ENSELUT00000027817.3">
    <property type="protein sequence ID" value="ENSELUP00000037874.3"/>
    <property type="gene ID" value="ENSELUG00000017657.3"/>
</dbReference>
<dbReference type="GO" id="GO:0004601">
    <property type="term" value="F:peroxidase activity"/>
    <property type="evidence" value="ECO:0007669"/>
    <property type="project" value="InterPro"/>
</dbReference>
<dbReference type="InterPro" id="IPR010255">
    <property type="entry name" value="Haem_peroxidase_sf"/>
</dbReference>
<dbReference type="GO" id="GO:0006979">
    <property type="term" value="P:response to oxidative stress"/>
    <property type="evidence" value="ECO:0007669"/>
    <property type="project" value="InterPro"/>
</dbReference>